<dbReference type="InterPro" id="IPR052184">
    <property type="entry name" value="SDR_enzymes"/>
</dbReference>
<comment type="caution">
    <text evidence="1">The sequence shown here is derived from an EMBL/GenBank/DDBJ whole genome shotgun (WGS) entry which is preliminary data.</text>
</comment>
<organism evidence="1 2">
    <name type="scientific">Heterodermia speciosa</name>
    <dbReference type="NCBI Taxonomy" id="116794"/>
    <lineage>
        <taxon>Eukaryota</taxon>
        <taxon>Fungi</taxon>
        <taxon>Dikarya</taxon>
        <taxon>Ascomycota</taxon>
        <taxon>Pezizomycotina</taxon>
        <taxon>Lecanoromycetes</taxon>
        <taxon>OSLEUM clade</taxon>
        <taxon>Lecanoromycetidae</taxon>
        <taxon>Caliciales</taxon>
        <taxon>Physciaceae</taxon>
        <taxon>Heterodermia</taxon>
    </lineage>
</organism>
<proteinExistence type="predicted"/>
<reference evidence="1" key="1">
    <citation type="submission" date="2021-03" db="EMBL/GenBank/DDBJ databases">
        <authorList>
            <person name="Tagirdzhanova G."/>
        </authorList>
    </citation>
    <scope>NUCLEOTIDE SEQUENCE</scope>
</reference>
<dbReference type="Proteomes" id="UP000664521">
    <property type="component" value="Unassembled WGS sequence"/>
</dbReference>
<dbReference type="OrthoDB" id="7289984at2759"/>
<dbReference type="InterPro" id="IPR002347">
    <property type="entry name" value="SDR_fam"/>
</dbReference>
<evidence type="ECO:0000313" key="1">
    <source>
        <dbReference type="EMBL" id="CAF9936945.1"/>
    </source>
</evidence>
<dbReference type="AlphaFoldDB" id="A0A8H3G6V9"/>
<dbReference type="InterPro" id="IPR036291">
    <property type="entry name" value="NAD(P)-bd_dom_sf"/>
</dbReference>
<dbReference type="PRINTS" id="PR00081">
    <property type="entry name" value="GDHRDH"/>
</dbReference>
<dbReference type="Pfam" id="PF00106">
    <property type="entry name" value="adh_short"/>
    <property type="match status" value="1"/>
</dbReference>
<evidence type="ECO:0008006" key="3">
    <source>
        <dbReference type="Google" id="ProtNLM"/>
    </source>
</evidence>
<dbReference type="EMBL" id="CAJPDS010000096">
    <property type="protein sequence ID" value="CAF9936945.1"/>
    <property type="molecule type" value="Genomic_DNA"/>
</dbReference>
<name>A0A8H3G6V9_9LECA</name>
<dbReference type="GO" id="GO:0016616">
    <property type="term" value="F:oxidoreductase activity, acting on the CH-OH group of donors, NAD or NADP as acceptor"/>
    <property type="evidence" value="ECO:0007669"/>
    <property type="project" value="TreeGrafter"/>
</dbReference>
<accession>A0A8H3G6V9</accession>
<gene>
    <name evidence="1" type="ORF">HETSPECPRED_010508</name>
</gene>
<dbReference type="PANTHER" id="PTHR45458:SF3">
    <property type="entry name" value="CHAIN DEHYDROGENASE (ATSC), PUTATIVE-RELATED"/>
    <property type="match status" value="1"/>
</dbReference>
<protein>
    <recommendedName>
        <fullName evidence="3">NAD(P)-binding protein</fullName>
    </recommendedName>
</protein>
<dbReference type="PANTHER" id="PTHR45458">
    <property type="entry name" value="SHORT-CHAIN DEHYDROGENASE/REDUCTASE SDR"/>
    <property type="match status" value="1"/>
</dbReference>
<keyword evidence="2" id="KW-1185">Reference proteome</keyword>
<evidence type="ECO:0000313" key="2">
    <source>
        <dbReference type="Proteomes" id="UP000664521"/>
    </source>
</evidence>
<sequence length="270" mass="28707">MPTYVIAGASRGIGLEFVRQLSQDAHNTVVGLARSPKEATSRYGENLPANVTFIEADIVDHQSLKSAATKVESIVGGKLDYLINNGAFISQLSAFKSLADFPDDPDILAEDLTKSFRTNVIGVIQTVNAFVPLLRKGTAKKVLTLSTGLGSPDFINETEVDVAAPYAISKAAVNMAVAHYNALYKKEGILFMAISPGYVDTGNGPDLSDEEALKGAMAMGAKFAKYAPHMKGPIQPDESVSSMLKILGNASIEKGDGGSFISHLGNKQWL</sequence>
<dbReference type="SUPFAM" id="SSF51735">
    <property type="entry name" value="NAD(P)-binding Rossmann-fold domains"/>
    <property type="match status" value="1"/>
</dbReference>
<dbReference type="Gene3D" id="3.40.50.720">
    <property type="entry name" value="NAD(P)-binding Rossmann-like Domain"/>
    <property type="match status" value="1"/>
</dbReference>